<dbReference type="PROSITE" id="PS50885">
    <property type="entry name" value="HAMP"/>
    <property type="match status" value="1"/>
</dbReference>
<dbReference type="Gene3D" id="1.10.3210.10">
    <property type="entry name" value="Hypothetical protein af1432"/>
    <property type="match status" value="2"/>
</dbReference>
<feature type="transmembrane region" description="Helical" evidence="1">
    <location>
        <begin position="14"/>
        <end position="37"/>
    </location>
</feature>
<evidence type="ECO:0000313" key="5">
    <source>
        <dbReference type="Proteomes" id="UP001548590"/>
    </source>
</evidence>
<comment type="caution">
    <text evidence="4">The sequence shown here is derived from an EMBL/GenBank/DDBJ whole genome shotgun (WGS) entry which is preliminary data.</text>
</comment>
<feature type="transmembrane region" description="Helical" evidence="1">
    <location>
        <begin position="355"/>
        <end position="373"/>
    </location>
</feature>
<evidence type="ECO:0000259" key="3">
    <source>
        <dbReference type="PROSITE" id="PS51832"/>
    </source>
</evidence>
<protein>
    <submittedName>
        <fullName evidence="4">HD domain-containing phosphohydrolase</fullName>
    </submittedName>
</protein>
<dbReference type="InterPro" id="IPR003660">
    <property type="entry name" value="HAMP_dom"/>
</dbReference>
<dbReference type="InterPro" id="IPR003607">
    <property type="entry name" value="HD/PDEase_dom"/>
</dbReference>
<gene>
    <name evidence="4" type="ORF">ABVT11_08855</name>
</gene>
<evidence type="ECO:0000259" key="2">
    <source>
        <dbReference type="PROSITE" id="PS50885"/>
    </source>
</evidence>
<dbReference type="Pfam" id="PF13487">
    <property type="entry name" value="HD_5"/>
    <property type="match status" value="1"/>
</dbReference>
<dbReference type="SUPFAM" id="SSF109604">
    <property type="entry name" value="HD-domain/PDEase-like"/>
    <property type="match status" value="2"/>
</dbReference>
<dbReference type="Proteomes" id="UP001548590">
    <property type="component" value="Unassembled WGS sequence"/>
</dbReference>
<dbReference type="Gene3D" id="3.30.450.20">
    <property type="entry name" value="PAS domain"/>
    <property type="match status" value="1"/>
</dbReference>
<keyword evidence="1" id="KW-0812">Transmembrane</keyword>
<dbReference type="SUPFAM" id="SSF55781">
    <property type="entry name" value="GAF domain-like"/>
    <property type="match status" value="1"/>
</dbReference>
<keyword evidence="1" id="KW-0472">Membrane</keyword>
<dbReference type="Gene3D" id="6.10.340.10">
    <property type="match status" value="1"/>
</dbReference>
<dbReference type="PANTHER" id="PTHR45228:SF5">
    <property type="entry name" value="CYCLIC DI-GMP PHOSPHODIESTERASE VC_1348-RELATED"/>
    <property type="match status" value="1"/>
</dbReference>
<dbReference type="Gene3D" id="3.30.450.40">
    <property type="match status" value="1"/>
</dbReference>
<sequence>MSHGDPDGPRFVRIPLHVLAAAGTTLLLILVAVVLAWSSYRNTREVVSSTVDESIRHASVALRGKVRGILQPAENQLDLLVFSAIVKAATVEQRLASVPMALAVLAANPLLDTWYVGYPDGAFVLFRALRDRALRSVYHAPDDAVLMVQSIGMGRGGVPEGEYFYFDSQGRVLQHRPRPTYRFDPRTRNWYRMALGHRQNVLTEPYLFYTNREVGITLAREASPGVVVGLDATINDIGSELSELRITPGTRVAVIDRGGQLIAVDEPRVTGDRYDDNGELRMAWLEETNVPALTEAQYLPADSVQRQYVTIGKRDWELISLPVPLQTSNQAYRVLMAVPGDELFEKAQSLLMRQWWLILGLIVLSVPVGYWLTQRIVRPLRLLAEETHRVARFDFSALPLRRSRIAEVDMLTTATVQMRSTIARFLDVSAALNSDLRLEHLLEVVLGDLVETTASRNGAIYLFDPDTNLLHRSQAQGTGADEAYERVMELEPAGEGPVMRAAVLRRSVAGDQSGRDAGVFAVPLETLGKEFVGVLVLDLGKPLGPESIARRDPVVAFIEALSSTAAVAIETRRLVESQKALLEAMIQLLAGAIDAKSPYTGGHCQRVPELTRMLAEAAHAEEQGSFSGFRLTPELREAVHVAAWLHDCGKITTPEYVVDKATKLETLFNRIHEIRMRFEVLKRDAEIRFWKGAAASVPDAAARAVLEAEWAQLDEEFAFVAACNHGGESMDDESIRRLQQIAARQWVRTIDDRLGLSNDEMLRCRNTPSAPLPAVECLLADKPEHIEHRAAKELMPANNPWGFRIEVPARKFNRGELYNLAVRRGTLTPEERYIINDHIVQTIMMLDRLPFPRHLRSVPEIAGGHHEKMDGTGYPKRLRGEQMSVPARIMAIADVFEALTAADRPYKSPKTLSESLHIMARMAREQHLDGELFALFVRSGVYREYAGRFLQPAQMDAVDEAALLV</sequence>
<name>A0ABV2CPU1_9RHOO</name>
<feature type="domain" description="HAMP" evidence="2">
    <location>
        <begin position="374"/>
        <end position="427"/>
    </location>
</feature>
<evidence type="ECO:0000256" key="1">
    <source>
        <dbReference type="SAM" id="Phobius"/>
    </source>
</evidence>
<dbReference type="PANTHER" id="PTHR45228">
    <property type="entry name" value="CYCLIC DI-GMP PHOSPHODIESTERASE TM_0186-RELATED"/>
    <property type="match status" value="1"/>
</dbReference>
<dbReference type="InterPro" id="IPR052020">
    <property type="entry name" value="Cyclic_di-GMP/3'3'-cGAMP_PDE"/>
</dbReference>
<dbReference type="EMBL" id="JBEWLZ010000004">
    <property type="protein sequence ID" value="MET1489935.1"/>
    <property type="molecule type" value="Genomic_DNA"/>
</dbReference>
<organism evidence="4 5">
    <name type="scientific">Uliginosibacterium paludis</name>
    <dbReference type="NCBI Taxonomy" id="1615952"/>
    <lineage>
        <taxon>Bacteria</taxon>
        <taxon>Pseudomonadati</taxon>
        <taxon>Pseudomonadota</taxon>
        <taxon>Betaproteobacteria</taxon>
        <taxon>Rhodocyclales</taxon>
        <taxon>Zoogloeaceae</taxon>
        <taxon>Uliginosibacterium</taxon>
    </lineage>
</organism>
<keyword evidence="1" id="KW-1133">Transmembrane helix</keyword>
<dbReference type="InterPro" id="IPR029016">
    <property type="entry name" value="GAF-like_dom_sf"/>
</dbReference>
<feature type="domain" description="HD-GYP" evidence="3">
    <location>
        <begin position="735"/>
        <end position="951"/>
    </location>
</feature>
<keyword evidence="5" id="KW-1185">Reference proteome</keyword>
<accession>A0ABV2CPU1</accession>
<dbReference type="CDD" id="cd00077">
    <property type="entry name" value="HDc"/>
    <property type="match status" value="2"/>
</dbReference>
<proteinExistence type="predicted"/>
<dbReference type="InterPro" id="IPR037522">
    <property type="entry name" value="HD_GYP_dom"/>
</dbReference>
<evidence type="ECO:0000313" key="4">
    <source>
        <dbReference type="EMBL" id="MET1489935.1"/>
    </source>
</evidence>
<reference evidence="4 5" key="1">
    <citation type="submission" date="2024-07" db="EMBL/GenBank/DDBJ databases">
        <title>Uliginosibacterium paludis KCTC:42655.</title>
        <authorList>
            <person name="Kim M.K."/>
        </authorList>
    </citation>
    <scope>NUCLEOTIDE SEQUENCE [LARGE SCALE GENOMIC DNA]</scope>
    <source>
        <strain evidence="4 5">KCTC 42655</strain>
    </source>
</reference>
<dbReference type="PROSITE" id="PS51832">
    <property type="entry name" value="HD_GYP"/>
    <property type="match status" value="1"/>
</dbReference>
<dbReference type="RefSeq" id="WP_345923272.1">
    <property type="nucleotide sequence ID" value="NZ_JBDIVF010000001.1"/>
</dbReference>
<dbReference type="SMART" id="SM00471">
    <property type="entry name" value="HDc"/>
    <property type="match status" value="1"/>
</dbReference>